<proteinExistence type="predicted"/>
<keyword evidence="5" id="KW-1185">Reference proteome</keyword>
<accession>A0AAD5WSR4</accession>
<feature type="transmembrane region" description="Helical" evidence="2">
    <location>
        <begin position="336"/>
        <end position="357"/>
    </location>
</feature>
<evidence type="ECO:0000259" key="3">
    <source>
        <dbReference type="PROSITE" id="PS50097"/>
    </source>
</evidence>
<evidence type="ECO:0000313" key="5">
    <source>
        <dbReference type="Proteomes" id="UP001201980"/>
    </source>
</evidence>
<dbReference type="InterPro" id="IPR011333">
    <property type="entry name" value="SKP1/BTB/POZ_sf"/>
</dbReference>
<dbReference type="Gene3D" id="3.30.710.10">
    <property type="entry name" value="Potassium Channel Kv1.1, Chain A"/>
    <property type="match status" value="1"/>
</dbReference>
<dbReference type="Proteomes" id="UP001201980">
    <property type="component" value="Unassembled WGS sequence"/>
</dbReference>
<evidence type="ECO:0000256" key="2">
    <source>
        <dbReference type="SAM" id="Phobius"/>
    </source>
</evidence>
<feature type="region of interest" description="Disordered" evidence="1">
    <location>
        <begin position="20"/>
        <end position="39"/>
    </location>
</feature>
<protein>
    <recommendedName>
        <fullName evidence="3">BTB domain-containing protein</fullName>
    </recommendedName>
</protein>
<feature type="domain" description="BTB" evidence="3">
    <location>
        <begin position="81"/>
        <end position="145"/>
    </location>
</feature>
<evidence type="ECO:0000313" key="4">
    <source>
        <dbReference type="EMBL" id="KAJ2901241.1"/>
    </source>
</evidence>
<dbReference type="PROSITE" id="PS50097">
    <property type="entry name" value="BTB"/>
    <property type="match status" value="1"/>
</dbReference>
<dbReference type="InterPro" id="IPR000210">
    <property type="entry name" value="BTB/POZ_dom"/>
</dbReference>
<evidence type="ECO:0000256" key="1">
    <source>
        <dbReference type="SAM" id="MobiDB-lite"/>
    </source>
</evidence>
<dbReference type="PANTHER" id="PTHR47843:SF2">
    <property type="entry name" value="BTB DOMAIN-CONTAINING PROTEIN"/>
    <property type="match status" value="1"/>
</dbReference>
<comment type="caution">
    <text evidence="4">The sequence shown here is derived from an EMBL/GenBank/DDBJ whole genome shotgun (WGS) entry which is preliminary data.</text>
</comment>
<gene>
    <name evidence="4" type="ORF">MKZ38_002105</name>
</gene>
<sequence>MVPNIIHSWGGIWPLRRSKKANQGDEESQNQDWSWGDSSSDKAIELRGPDVVLTPNEDCLSHSRHPFDLLKDVASDAFPSERVRLVVGTGTFQKKYLVHRELLMFYSVYFARAYRSGAFVESQTNVFPLYDDDPADMEIFLSWLYLCPQCKEPKDYDVNHACWSNNQSVRRRGQRVVRPIETQWCRPVMEAAWVLGDRLMAADFMDFCLGHVVQHLPSLTVERVEFIFESTLQSSSLRRLVRQYVGYRNATGANGGVDHPLVEAVKRLDDESEVQPLWSTRSPMKYEAKHWKDKKCGGDMNATCKHRRSHFAGVYTYYGQPGPEEIPRRKRARRHVVRFLWLVMPLLILTLSSVLYHQDRFEAASAVAKRFSLAIGIMATIGIRYKCMAYTNVILALACGSIVLKDAHGRSKNDEIDFEDPLDKQAWEMEIALGTIEILYILSTLYCSLMLSQDHWGGGTGWVPNGPPRGNNGGNLHP</sequence>
<keyword evidence="2" id="KW-0812">Transmembrane</keyword>
<dbReference type="SUPFAM" id="SSF54695">
    <property type="entry name" value="POZ domain"/>
    <property type="match status" value="1"/>
</dbReference>
<reference evidence="4" key="1">
    <citation type="submission" date="2022-07" db="EMBL/GenBank/DDBJ databases">
        <title>Draft genome sequence of Zalerion maritima ATCC 34329, a (micro)plastics degrading marine fungus.</title>
        <authorList>
            <person name="Paco A."/>
            <person name="Goncalves M.F.M."/>
            <person name="Rocha-Santos T.A.P."/>
            <person name="Alves A."/>
        </authorList>
    </citation>
    <scope>NUCLEOTIDE SEQUENCE</scope>
    <source>
        <strain evidence="4">ATCC 34329</strain>
    </source>
</reference>
<dbReference type="CDD" id="cd18186">
    <property type="entry name" value="BTB_POZ_ZBTB_KLHL-like"/>
    <property type="match status" value="1"/>
</dbReference>
<name>A0AAD5WSR4_9PEZI</name>
<dbReference type="PANTHER" id="PTHR47843">
    <property type="entry name" value="BTB DOMAIN-CONTAINING PROTEIN-RELATED"/>
    <property type="match status" value="1"/>
</dbReference>
<organism evidence="4 5">
    <name type="scientific">Zalerion maritima</name>
    <dbReference type="NCBI Taxonomy" id="339359"/>
    <lineage>
        <taxon>Eukaryota</taxon>
        <taxon>Fungi</taxon>
        <taxon>Dikarya</taxon>
        <taxon>Ascomycota</taxon>
        <taxon>Pezizomycotina</taxon>
        <taxon>Sordariomycetes</taxon>
        <taxon>Lulworthiomycetidae</taxon>
        <taxon>Lulworthiales</taxon>
        <taxon>Lulworthiaceae</taxon>
        <taxon>Zalerion</taxon>
    </lineage>
</organism>
<keyword evidence="2" id="KW-1133">Transmembrane helix</keyword>
<dbReference type="EMBL" id="JAKWBI020000160">
    <property type="protein sequence ID" value="KAJ2901241.1"/>
    <property type="molecule type" value="Genomic_DNA"/>
</dbReference>
<keyword evidence="2" id="KW-0472">Membrane</keyword>
<dbReference type="AlphaFoldDB" id="A0AAD5WSR4"/>